<sequence length="447" mass="48102">YGLIRGSAKRSKHGTYDIYLDGQKVYSGDSYSATPLFNEIMYNATDLTPDWHNITIINSDPSNQTYTEVDYIRWTTFMSNSLTETAGTIIPYSPNNMSYSSLNAWSENAGGSNPSMVTSTDGASVNITFSGNGIELYGKTGPVYGQFSAQVEGYDEQQLSANSEQVHDALLFRQDNLPSGSHTILVTNRGTSTLAITSAKPVIWKAPNSPNSDAQAGSHTTNTAVIAGAVVGVVVGLAAIILIIFLVLRRRRRKQRHNDNRVQSSHEPAFLDATPFELPASQNEQSPYVPSPSSTRQSKLRNENSQYAAYPFQPVLGSPGMSSRGSFDVPHGAGFGVPGSSAGGSSSVSEGTSRLGGKQNYRSPEPTSRDEIPEGVEVIRDSDAGPILLPPAYSAAMESRAPANLQWIVLPIGFEPCCTDSCFCHASSRVQYAKSASWGCITCYAEF</sequence>
<comment type="caution">
    <text evidence="3">The sequence shown here is derived from an EMBL/GenBank/DDBJ whole genome shotgun (WGS) entry which is preliminary data.</text>
</comment>
<dbReference type="EMBL" id="CAJNJQ010001006">
    <property type="protein sequence ID" value="CAE7114168.1"/>
    <property type="molecule type" value="Genomic_DNA"/>
</dbReference>
<keyword evidence="2" id="KW-1133">Transmembrane helix</keyword>
<protein>
    <submittedName>
        <fullName evidence="3">Uncharacterized protein</fullName>
    </submittedName>
</protein>
<evidence type="ECO:0000256" key="2">
    <source>
        <dbReference type="SAM" id="Phobius"/>
    </source>
</evidence>
<name>A0A8H3HMU8_9AGAM</name>
<feature type="transmembrane region" description="Helical" evidence="2">
    <location>
        <begin position="224"/>
        <end position="248"/>
    </location>
</feature>
<reference evidence="3" key="1">
    <citation type="submission" date="2021-01" db="EMBL/GenBank/DDBJ databases">
        <authorList>
            <person name="Kaushik A."/>
        </authorList>
    </citation>
    <scope>NUCLEOTIDE SEQUENCE</scope>
    <source>
        <strain evidence="3">AG5</strain>
    </source>
</reference>
<keyword evidence="2" id="KW-0472">Membrane</keyword>
<organism evidence="3 4">
    <name type="scientific">Rhizoctonia solani</name>
    <dbReference type="NCBI Taxonomy" id="456999"/>
    <lineage>
        <taxon>Eukaryota</taxon>
        <taxon>Fungi</taxon>
        <taxon>Dikarya</taxon>
        <taxon>Basidiomycota</taxon>
        <taxon>Agaricomycotina</taxon>
        <taxon>Agaricomycetes</taxon>
        <taxon>Cantharellales</taxon>
        <taxon>Ceratobasidiaceae</taxon>
        <taxon>Rhizoctonia</taxon>
    </lineage>
</organism>
<evidence type="ECO:0000313" key="3">
    <source>
        <dbReference type="EMBL" id="CAE7114168.1"/>
    </source>
</evidence>
<proteinExistence type="predicted"/>
<keyword evidence="2" id="KW-0812">Transmembrane</keyword>
<gene>
    <name evidence="3" type="ORF">RDB_LOCUS50978</name>
</gene>
<evidence type="ECO:0000256" key="1">
    <source>
        <dbReference type="SAM" id="MobiDB-lite"/>
    </source>
</evidence>
<dbReference type="Gene3D" id="2.60.120.260">
    <property type="entry name" value="Galactose-binding domain-like"/>
    <property type="match status" value="2"/>
</dbReference>
<accession>A0A8H3HMU8</accession>
<feature type="compositionally biased region" description="Low complexity" evidence="1">
    <location>
        <begin position="338"/>
        <end position="353"/>
    </location>
</feature>
<dbReference type="AlphaFoldDB" id="A0A8H3HMU8"/>
<feature type="non-terminal residue" evidence="3">
    <location>
        <position position="1"/>
    </location>
</feature>
<feature type="region of interest" description="Disordered" evidence="1">
    <location>
        <begin position="280"/>
        <end position="302"/>
    </location>
</feature>
<feature type="region of interest" description="Disordered" evidence="1">
    <location>
        <begin position="321"/>
        <end position="374"/>
    </location>
</feature>
<dbReference type="Proteomes" id="UP000663827">
    <property type="component" value="Unassembled WGS sequence"/>
</dbReference>
<evidence type="ECO:0000313" key="4">
    <source>
        <dbReference type="Proteomes" id="UP000663827"/>
    </source>
</evidence>